<dbReference type="PANTHER" id="PTHR31374">
    <property type="entry name" value="AUXIN-INDUCED PROTEIN-LIKE-RELATED"/>
    <property type="match status" value="1"/>
</dbReference>
<evidence type="ECO:0000313" key="2">
    <source>
        <dbReference type="EMBL" id="OIS96456.1"/>
    </source>
</evidence>
<dbReference type="EMBL" id="MJEQ01037194">
    <property type="protein sequence ID" value="OIS96456.1"/>
    <property type="molecule type" value="Genomic_DNA"/>
</dbReference>
<proteinExistence type="inferred from homology"/>
<feature type="non-terminal residue" evidence="2">
    <location>
        <position position="1"/>
    </location>
</feature>
<comment type="caution">
    <text evidence="2">The sequence shown here is derived from an EMBL/GenBank/DDBJ whole genome shotgun (WGS) entry which is preliminary data.</text>
</comment>
<dbReference type="Gramene" id="OIS96456">
    <property type="protein sequence ID" value="OIS96456"/>
    <property type="gene ID" value="A4A49_58533"/>
</dbReference>
<organism evidence="2 3">
    <name type="scientific">Nicotiana attenuata</name>
    <name type="common">Coyote tobacco</name>
    <dbReference type="NCBI Taxonomy" id="49451"/>
    <lineage>
        <taxon>Eukaryota</taxon>
        <taxon>Viridiplantae</taxon>
        <taxon>Streptophyta</taxon>
        <taxon>Embryophyta</taxon>
        <taxon>Tracheophyta</taxon>
        <taxon>Spermatophyta</taxon>
        <taxon>Magnoliopsida</taxon>
        <taxon>eudicotyledons</taxon>
        <taxon>Gunneridae</taxon>
        <taxon>Pentapetalae</taxon>
        <taxon>asterids</taxon>
        <taxon>lamiids</taxon>
        <taxon>Solanales</taxon>
        <taxon>Solanaceae</taxon>
        <taxon>Nicotianoideae</taxon>
        <taxon>Nicotianeae</taxon>
        <taxon>Nicotiana</taxon>
    </lineage>
</organism>
<evidence type="ECO:0000256" key="1">
    <source>
        <dbReference type="ARBA" id="ARBA00006974"/>
    </source>
</evidence>
<evidence type="ECO:0000313" key="3">
    <source>
        <dbReference type="Proteomes" id="UP000187609"/>
    </source>
</evidence>
<protein>
    <submittedName>
        <fullName evidence="2">Uncharacterized protein</fullName>
    </submittedName>
</protein>
<dbReference type="STRING" id="49451.A0A1J6IMT1"/>
<name>A0A1J6IMT1_NICAT</name>
<comment type="similarity">
    <text evidence="1">Belongs to the ARG7 family.</text>
</comment>
<dbReference type="GO" id="GO:0009733">
    <property type="term" value="P:response to auxin"/>
    <property type="evidence" value="ECO:0007669"/>
    <property type="project" value="InterPro"/>
</dbReference>
<sequence length="106" mass="12336">RIIVNMRLLGMRVMKSTFTSDYVRLRSDEIQEKDQTICKGYVPVLVGNEEIMEKILIPMKLIKHPCLVTLLDFSAHELGYNQQGNLRILCQVESFKSMLHIISKRK</sequence>
<dbReference type="PANTHER" id="PTHR31374:SF30">
    <property type="entry name" value="SAUR-LIKE AUXIN-RESPONSIVE FAMILY PROTEIN"/>
    <property type="match status" value="1"/>
</dbReference>
<dbReference type="Pfam" id="PF02519">
    <property type="entry name" value="Auxin_inducible"/>
    <property type="match status" value="1"/>
</dbReference>
<dbReference type="InterPro" id="IPR003676">
    <property type="entry name" value="SAUR_fam"/>
</dbReference>
<dbReference type="Proteomes" id="UP000187609">
    <property type="component" value="Unassembled WGS sequence"/>
</dbReference>
<keyword evidence="3" id="KW-1185">Reference proteome</keyword>
<dbReference type="OMA" id="CCCSSAY"/>
<dbReference type="AlphaFoldDB" id="A0A1J6IMT1"/>
<accession>A0A1J6IMT1</accession>
<gene>
    <name evidence="2" type="ORF">A4A49_58533</name>
</gene>
<reference evidence="2" key="1">
    <citation type="submission" date="2016-11" db="EMBL/GenBank/DDBJ databases">
        <title>The genome of Nicotiana attenuata.</title>
        <authorList>
            <person name="Xu S."/>
            <person name="Brockmoeller T."/>
            <person name="Gaquerel E."/>
            <person name="Navarro A."/>
            <person name="Kuhl H."/>
            <person name="Gase K."/>
            <person name="Ling Z."/>
            <person name="Zhou W."/>
            <person name="Kreitzer C."/>
            <person name="Stanke M."/>
            <person name="Tang H."/>
            <person name="Lyons E."/>
            <person name="Pandey P."/>
            <person name="Pandey S.P."/>
            <person name="Timmermann B."/>
            <person name="Baldwin I.T."/>
        </authorList>
    </citation>
    <scope>NUCLEOTIDE SEQUENCE [LARGE SCALE GENOMIC DNA]</scope>
    <source>
        <strain evidence="2">UT</strain>
    </source>
</reference>